<dbReference type="Pfam" id="PF07883">
    <property type="entry name" value="Cupin_2"/>
    <property type="match status" value="1"/>
</dbReference>
<name>A0A1D8GMA4_9FIRM</name>
<dbReference type="GO" id="GO:0005829">
    <property type="term" value="C:cytosol"/>
    <property type="evidence" value="ECO:0007669"/>
    <property type="project" value="TreeGrafter"/>
</dbReference>
<evidence type="ECO:0000313" key="3">
    <source>
        <dbReference type="EMBL" id="AOT72058.1"/>
    </source>
</evidence>
<dbReference type="AlphaFoldDB" id="A0A1D8GMA4"/>
<dbReference type="Proteomes" id="UP000095743">
    <property type="component" value="Chromosome"/>
</dbReference>
<dbReference type="InterPro" id="IPR010982">
    <property type="entry name" value="Lambda_DNA-bd_dom_sf"/>
</dbReference>
<dbReference type="PROSITE" id="PS50943">
    <property type="entry name" value="HTH_CROC1"/>
    <property type="match status" value="1"/>
</dbReference>
<evidence type="ECO:0000259" key="2">
    <source>
        <dbReference type="PROSITE" id="PS50943"/>
    </source>
</evidence>
<dbReference type="SUPFAM" id="SSF47413">
    <property type="entry name" value="lambda repressor-like DNA-binding domains"/>
    <property type="match status" value="1"/>
</dbReference>
<protein>
    <submittedName>
        <fullName evidence="3">DNA-binding protein</fullName>
    </submittedName>
</protein>
<dbReference type="CDD" id="cd00093">
    <property type="entry name" value="HTH_XRE"/>
    <property type="match status" value="1"/>
</dbReference>
<keyword evidence="1 3" id="KW-0238">DNA-binding</keyword>
<dbReference type="CDD" id="cd02209">
    <property type="entry name" value="cupin_XRE_C"/>
    <property type="match status" value="1"/>
</dbReference>
<proteinExistence type="predicted"/>
<dbReference type="InterPro" id="IPR014710">
    <property type="entry name" value="RmlC-like_jellyroll"/>
</dbReference>
<dbReference type="STRING" id="1424294.Gferi_22480"/>
<dbReference type="SMART" id="SM00530">
    <property type="entry name" value="HTH_XRE"/>
    <property type="match status" value="1"/>
</dbReference>
<dbReference type="InterPro" id="IPR001387">
    <property type="entry name" value="Cro/C1-type_HTH"/>
</dbReference>
<dbReference type="Gene3D" id="1.10.260.40">
    <property type="entry name" value="lambda repressor-like DNA-binding domains"/>
    <property type="match status" value="1"/>
</dbReference>
<evidence type="ECO:0000256" key="1">
    <source>
        <dbReference type="ARBA" id="ARBA00023125"/>
    </source>
</evidence>
<gene>
    <name evidence="3" type="ORF">Gferi_22480</name>
</gene>
<dbReference type="KEGG" id="gfe:Gferi_22480"/>
<sequence length="190" mass="21920">MEENIGQKIKELRVSKKITLKDLSKKTRLSIAFLSQLERGLTSAAIMSLKNIAEALEVDISYFFAPPFENSKRVIRSYEQEIFHIENSKFIYYNLANDAEGKALTPFLVTIYPERGQDQVIPYAHEGEEFIYVLEGILTLYLENEKYDLYPGDSLHIDSSVPHNWANFTNKVVKILSVNTPKIFEIKKPR</sequence>
<dbReference type="Pfam" id="PF01381">
    <property type="entry name" value="HTH_3"/>
    <property type="match status" value="1"/>
</dbReference>
<dbReference type="RefSeq" id="WP_069980373.1">
    <property type="nucleotide sequence ID" value="NZ_CP017269.1"/>
</dbReference>
<accession>A0A1D8GMA4</accession>
<feature type="domain" description="HTH cro/C1-type" evidence="2">
    <location>
        <begin position="9"/>
        <end position="63"/>
    </location>
</feature>
<dbReference type="PANTHER" id="PTHR46797">
    <property type="entry name" value="HTH-TYPE TRANSCRIPTIONAL REGULATOR"/>
    <property type="match status" value="1"/>
</dbReference>
<organism evidence="3 4">
    <name type="scientific">Geosporobacter ferrireducens</name>
    <dbReference type="NCBI Taxonomy" id="1424294"/>
    <lineage>
        <taxon>Bacteria</taxon>
        <taxon>Bacillati</taxon>
        <taxon>Bacillota</taxon>
        <taxon>Clostridia</taxon>
        <taxon>Peptostreptococcales</taxon>
        <taxon>Thermotaleaceae</taxon>
        <taxon>Geosporobacter</taxon>
    </lineage>
</organism>
<dbReference type="EMBL" id="CP017269">
    <property type="protein sequence ID" value="AOT72058.1"/>
    <property type="molecule type" value="Genomic_DNA"/>
</dbReference>
<dbReference type="Gene3D" id="2.60.120.10">
    <property type="entry name" value="Jelly Rolls"/>
    <property type="match status" value="1"/>
</dbReference>
<reference evidence="3 4" key="1">
    <citation type="submission" date="2016-09" db="EMBL/GenBank/DDBJ databases">
        <title>Genomic analysis reveals versatility of anaerobic energy metabolism of Geosporobacter ferrireducens IRF9 of phylum Firmicutes.</title>
        <authorList>
            <person name="Kim S.-J."/>
        </authorList>
    </citation>
    <scope>NUCLEOTIDE SEQUENCE [LARGE SCALE GENOMIC DNA]</scope>
    <source>
        <strain evidence="3 4">IRF9</strain>
    </source>
</reference>
<dbReference type="PANTHER" id="PTHR46797:SF25">
    <property type="entry name" value="TRANSCRIPTIONAL REGULATOR"/>
    <property type="match status" value="1"/>
</dbReference>
<keyword evidence="4" id="KW-1185">Reference proteome</keyword>
<dbReference type="GO" id="GO:0003677">
    <property type="term" value="F:DNA binding"/>
    <property type="evidence" value="ECO:0007669"/>
    <property type="project" value="UniProtKB-KW"/>
</dbReference>
<evidence type="ECO:0000313" key="4">
    <source>
        <dbReference type="Proteomes" id="UP000095743"/>
    </source>
</evidence>
<dbReference type="GO" id="GO:0003700">
    <property type="term" value="F:DNA-binding transcription factor activity"/>
    <property type="evidence" value="ECO:0007669"/>
    <property type="project" value="TreeGrafter"/>
</dbReference>
<dbReference type="OrthoDB" id="9814553at2"/>
<dbReference type="InterPro" id="IPR011051">
    <property type="entry name" value="RmlC_Cupin_sf"/>
</dbReference>
<dbReference type="InterPro" id="IPR050807">
    <property type="entry name" value="TransReg_Diox_bact_type"/>
</dbReference>
<dbReference type="SUPFAM" id="SSF51182">
    <property type="entry name" value="RmlC-like cupins"/>
    <property type="match status" value="1"/>
</dbReference>
<dbReference type="InterPro" id="IPR013096">
    <property type="entry name" value="Cupin_2"/>
</dbReference>